<dbReference type="GO" id="GO:0007165">
    <property type="term" value="P:signal transduction"/>
    <property type="evidence" value="ECO:0007669"/>
    <property type="project" value="UniProtKB-KW"/>
</dbReference>
<reference evidence="7 8" key="1">
    <citation type="submission" date="2016-02" db="EMBL/GenBank/DDBJ databases">
        <authorList>
            <person name="Wen L."/>
            <person name="He K."/>
            <person name="Yang H."/>
        </authorList>
    </citation>
    <scope>NUCLEOTIDE SEQUENCE [LARGE SCALE GENOMIC DNA]</scope>
    <source>
        <strain evidence="7 8">TSA40</strain>
    </source>
</reference>
<dbReference type="SUPFAM" id="SSF58104">
    <property type="entry name" value="Methyl-accepting chemotaxis protein (MCP) signaling domain"/>
    <property type="match status" value="1"/>
</dbReference>
<dbReference type="PROSITE" id="PS50885">
    <property type="entry name" value="HAMP"/>
    <property type="match status" value="1"/>
</dbReference>
<evidence type="ECO:0000259" key="5">
    <source>
        <dbReference type="PROSITE" id="PS50111"/>
    </source>
</evidence>
<dbReference type="Pfam" id="PF00672">
    <property type="entry name" value="HAMP"/>
    <property type="match status" value="1"/>
</dbReference>
<keyword evidence="2" id="KW-0488">Methylation</keyword>
<name>A0A254TG17_9BURK</name>
<protein>
    <recommendedName>
        <fullName evidence="9">Chemotaxis protein</fullName>
    </recommendedName>
</protein>
<dbReference type="PRINTS" id="PR00260">
    <property type="entry name" value="CHEMTRNSDUCR"/>
</dbReference>
<evidence type="ECO:0000313" key="8">
    <source>
        <dbReference type="Proteomes" id="UP000197535"/>
    </source>
</evidence>
<feature type="domain" description="HAMP" evidence="6">
    <location>
        <begin position="207"/>
        <end position="260"/>
    </location>
</feature>
<keyword evidence="8" id="KW-1185">Reference proteome</keyword>
<proteinExistence type="inferred from homology"/>
<dbReference type="Pfam" id="PF00015">
    <property type="entry name" value="MCPsignal"/>
    <property type="match status" value="1"/>
</dbReference>
<dbReference type="GO" id="GO:0006935">
    <property type="term" value="P:chemotaxis"/>
    <property type="evidence" value="ECO:0007669"/>
    <property type="project" value="InterPro"/>
</dbReference>
<dbReference type="InterPro" id="IPR004090">
    <property type="entry name" value="Chemotax_Me-accpt_rcpt"/>
</dbReference>
<dbReference type="CDD" id="cd11386">
    <property type="entry name" value="MCP_signal"/>
    <property type="match status" value="1"/>
</dbReference>
<evidence type="ECO:0000256" key="3">
    <source>
        <dbReference type="ARBA" id="ARBA00029447"/>
    </source>
</evidence>
<dbReference type="InterPro" id="IPR004089">
    <property type="entry name" value="MCPsignal_dom"/>
</dbReference>
<comment type="similarity">
    <text evidence="3">Belongs to the methyl-accepting chemotaxis (MCP) protein family.</text>
</comment>
<dbReference type="PANTHER" id="PTHR43531">
    <property type="entry name" value="PROTEIN ICFG"/>
    <property type="match status" value="1"/>
</dbReference>
<keyword evidence="4" id="KW-0807">Transducer</keyword>
<evidence type="ECO:0008006" key="9">
    <source>
        <dbReference type="Google" id="ProtNLM"/>
    </source>
</evidence>
<dbReference type="FunFam" id="1.10.287.950:FF:000001">
    <property type="entry name" value="Methyl-accepting chemotaxis sensory transducer"/>
    <property type="match status" value="1"/>
</dbReference>
<evidence type="ECO:0000256" key="4">
    <source>
        <dbReference type="PROSITE-ProRule" id="PRU00284"/>
    </source>
</evidence>
<dbReference type="SMART" id="SM00283">
    <property type="entry name" value="MA"/>
    <property type="match status" value="1"/>
</dbReference>
<dbReference type="GO" id="GO:0004888">
    <property type="term" value="F:transmembrane signaling receptor activity"/>
    <property type="evidence" value="ECO:0007669"/>
    <property type="project" value="InterPro"/>
</dbReference>
<dbReference type="AlphaFoldDB" id="A0A254TG17"/>
<dbReference type="Gene3D" id="1.10.287.950">
    <property type="entry name" value="Methyl-accepting chemotaxis protein"/>
    <property type="match status" value="1"/>
</dbReference>
<dbReference type="Proteomes" id="UP000197535">
    <property type="component" value="Unassembled WGS sequence"/>
</dbReference>
<dbReference type="InterPro" id="IPR051310">
    <property type="entry name" value="MCP_chemotaxis"/>
</dbReference>
<comment type="caution">
    <text evidence="7">The sequence shown here is derived from an EMBL/GenBank/DDBJ whole genome shotgun (WGS) entry which is preliminary data.</text>
</comment>
<dbReference type="RefSeq" id="WP_088708454.1">
    <property type="nucleotide sequence ID" value="NZ_LSTO01000001.1"/>
</dbReference>
<accession>A0A254TG17</accession>
<evidence type="ECO:0000259" key="6">
    <source>
        <dbReference type="PROSITE" id="PS50885"/>
    </source>
</evidence>
<comment type="subcellular location">
    <subcellularLocation>
        <location evidence="1">Membrane</location>
    </subcellularLocation>
</comment>
<feature type="domain" description="Methyl-accepting transducer" evidence="5">
    <location>
        <begin position="265"/>
        <end position="494"/>
    </location>
</feature>
<evidence type="ECO:0000256" key="2">
    <source>
        <dbReference type="ARBA" id="ARBA00022481"/>
    </source>
</evidence>
<organism evidence="7 8">
    <name type="scientific">Noviherbaspirillum denitrificans</name>
    <dbReference type="NCBI Taxonomy" id="1968433"/>
    <lineage>
        <taxon>Bacteria</taxon>
        <taxon>Pseudomonadati</taxon>
        <taxon>Pseudomonadota</taxon>
        <taxon>Betaproteobacteria</taxon>
        <taxon>Burkholderiales</taxon>
        <taxon>Oxalobacteraceae</taxon>
        <taxon>Noviherbaspirillum</taxon>
    </lineage>
</organism>
<dbReference type="GO" id="GO:0005886">
    <property type="term" value="C:plasma membrane"/>
    <property type="evidence" value="ECO:0007669"/>
    <property type="project" value="TreeGrafter"/>
</dbReference>
<evidence type="ECO:0000256" key="1">
    <source>
        <dbReference type="ARBA" id="ARBA00004370"/>
    </source>
</evidence>
<dbReference type="PANTHER" id="PTHR43531:SF14">
    <property type="entry name" value="METHYL-ACCEPTING CHEMOTAXIS PROTEIN I-RELATED"/>
    <property type="match status" value="1"/>
</dbReference>
<sequence>MNIRTRLMGLAAVSIVFLVAIGAAGGLTVRKMVDAARRNAIGTEAMRNHMAADMMHDALRGDVLAAALAGSKGQSERRKAIEKDLAEHVDTFRKALKDNAALGLSGEIGKAIAGTAPAVDAYIQQSQSMVAAAFDEPARLDERMPKFTQAFSQLEAEMEALSEMIEKNTAEAANAAGDAATFAQQLIFGVLMLALASLGVLSFLIGRSILGSIGQVVRAVDSMNSGEADLTYRLPPLAGEFSTVGDSLNRFIGNLHGIMSNVSSATAAVANASHQISDGNHDLSSRTESQASSLEETTASMEELIDTVHRNAANAVEANKLTESASAVALRGGEVMSQVVSTMEEINAASQKIVDIISVIDGIAFQTNILALNAAVEAARAGEQGRGFAVVASEVRNLAQRSSAAAKEVRQLIDDSTGKVEIGSKLVQQAGKTMDEMVDGIRRVTDIMGEITSASQEQSTGIEQVRLAVGQIDTTTQQNAALVEELAATTESLHEQADKLAQTVGVFKLSRDPGLHAAGGLPPIPVVHAEQRQALLIA</sequence>
<dbReference type="EMBL" id="LSTO01000001">
    <property type="protein sequence ID" value="OWW21601.1"/>
    <property type="molecule type" value="Genomic_DNA"/>
</dbReference>
<evidence type="ECO:0000313" key="7">
    <source>
        <dbReference type="EMBL" id="OWW21601.1"/>
    </source>
</evidence>
<dbReference type="InterPro" id="IPR003660">
    <property type="entry name" value="HAMP_dom"/>
</dbReference>
<gene>
    <name evidence="7" type="ORF">AYR66_21040</name>
</gene>
<dbReference type="SMART" id="SM00304">
    <property type="entry name" value="HAMP"/>
    <property type="match status" value="1"/>
</dbReference>
<dbReference type="PROSITE" id="PS50111">
    <property type="entry name" value="CHEMOTAXIS_TRANSDUC_2"/>
    <property type="match status" value="1"/>
</dbReference>